<gene>
    <name evidence="2" type="ORF">CC86DRAFT_373346</name>
</gene>
<dbReference type="Proteomes" id="UP000799424">
    <property type="component" value="Unassembled WGS sequence"/>
</dbReference>
<dbReference type="EMBL" id="MU006235">
    <property type="protein sequence ID" value="KAF2822167.1"/>
    <property type="molecule type" value="Genomic_DNA"/>
</dbReference>
<evidence type="ECO:0000313" key="3">
    <source>
        <dbReference type="Proteomes" id="UP000799424"/>
    </source>
</evidence>
<reference evidence="2" key="1">
    <citation type="journal article" date="2020" name="Stud. Mycol.">
        <title>101 Dothideomycetes genomes: a test case for predicting lifestyles and emergence of pathogens.</title>
        <authorList>
            <person name="Haridas S."/>
            <person name="Albert R."/>
            <person name="Binder M."/>
            <person name="Bloem J."/>
            <person name="Labutti K."/>
            <person name="Salamov A."/>
            <person name="Andreopoulos B."/>
            <person name="Baker S."/>
            <person name="Barry K."/>
            <person name="Bills G."/>
            <person name="Bluhm B."/>
            <person name="Cannon C."/>
            <person name="Castanera R."/>
            <person name="Culley D."/>
            <person name="Daum C."/>
            <person name="Ezra D."/>
            <person name="Gonzalez J."/>
            <person name="Henrissat B."/>
            <person name="Kuo A."/>
            <person name="Liang C."/>
            <person name="Lipzen A."/>
            <person name="Lutzoni F."/>
            <person name="Magnuson J."/>
            <person name="Mondo S."/>
            <person name="Nolan M."/>
            <person name="Ohm R."/>
            <person name="Pangilinan J."/>
            <person name="Park H.-J."/>
            <person name="Ramirez L."/>
            <person name="Alfaro M."/>
            <person name="Sun H."/>
            <person name="Tritt A."/>
            <person name="Yoshinaga Y."/>
            <person name="Zwiers L.-H."/>
            <person name="Turgeon B."/>
            <person name="Goodwin S."/>
            <person name="Spatafora J."/>
            <person name="Crous P."/>
            <person name="Grigoriev I."/>
        </authorList>
    </citation>
    <scope>NUCLEOTIDE SEQUENCE</scope>
    <source>
        <strain evidence="2">CBS 113818</strain>
    </source>
</reference>
<dbReference type="AlphaFoldDB" id="A0A6A6ZPF0"/>
<evidence type="ECO:0000256" key="1">
    <source>
        <dbReference type="SAM" id="MobiDB-lite"/>
    </source>
</evidence>
<organism evidence="2 3">
    <name type="scientific">Ophiobolus disseminans</name>
    <dbReference type="NCBI Taxonomy" id="1469910"/>
    <lineage>
        <taxon>Eukaryota</taxon>
        <taxon>Fungi</taxon>
        <taxon>Dikarya</taxon>
        <taxon>Ascomycota</taxon>
        <taxon>Pezizomycotina</taxon>
        <taxon>Dothideomycetes</taxon>
        <taxon>Pleosporomycetidae</taxon>
        <taxon>Pleosporales</taxon>
        <taxon>Pleosporineae</taxon>
        <taxon>Phaeosphaeriaceae</taxon>
        <taxon>Ophiobolus</taxon>
    </lineage>
</organism>
<dbReference type="OrthoDB" id="439943at2759"/>
<proteinExistence type="predicted"/>
<name>A0A6A6ZPF0_9PLEO</name>
<feature type="compositionally biased region" description="Polar residues" evidence="1">
    <location>
        <begin position="123"/>
        <end position="132"/>
    </location>
</feature>
<evidence type="ECO:0000313" key="2">
    <source>
        <dbReference type="EMBL" id="KAF2822167.1"/>
    </source>
</evidence>
<accession>A0A6A6ZPF0</accession>
<feature type="region of interest" description="Disordered" evidence="1">
    <location>
        <begin position="1"/>
        <end position="20"/>
    </location>
</feature>
<feature type="region of interest" description="Disordered" evidence="1">
    <location>
        <begin position="65"/>
        <end position="165"/>
    </location>
</feature>
<protein>
    <submittedName>
        <fullName evidence="2">Uncharacterized protein</fullName>
    </submittedName>
</protein>
<sequence length="752" mass="83037">MPSDSSDNSPQDLKYPPVQVNHSLSKLDLDTLIMRSTSRRLPEEADSVLEDSTFEFLGDSMLETSDDEAHTESIASTEGCTPDDASNFSDDDVDYPNDNRDLHQSISSFHAEASEQHHDSRSIHSTGDSTLTEVPAYMGYHGDPHTKQLNEQPGDEPGIIHGSRIDRSFPDEDGVFFTVLSDYGCPQVRLIIKAALSPESIPTPDSYRILYIGSLSSGEEEAVSSKICAALTACQSTSRSIMVQGRLQPYSPVMHAYHASHIDTSSKDGEPARIAITLQDGKQLTFGSGRSSTSEPQPDLVVFCHQSNPRWIDDAQKLISARKALDREKVPYLDMTSARQYHYGFPSYNSKSLSVCIEGRHSSEDEFELQEVLPIDYYTFSCLEPSQVNRHLALISPHMVSVAEKRPRISVVSDWWKAYVKTLRAARPGPLKTLILLMVLTAMVSTYMFGPVVMPMLSERLSNIETIPVASAPTPECRTSRILIAPEITSISLLASPGTQSASRDLSLVPPPAKAQKTEKKKVEKMVPFAIQPTTDQQFTLIPHKDILNARKKPQLQIQVSRGAQDIPIRFNRTISGVYVVDLEQQEPFGMFSVSIASYSKPLLQQSFEIGLGHNKSSLALFFDTAMRNIVETQDSILNISLIAATNVEAAARHWKDIHIESGQEVVNHLRTAKGVLGRMLRVEKELVKEVPGAAWTGMQKVTAPIRTSSPVLKARTRALRMRCKLEIAAGLSSADGDGKESWACSKVQGRS</sequence>
<feature type="compositionally biased region" description="Polar residues" evidence="1">
    <location>
        <begin position="1"/>
        <end position="11"/>
    </location>
</feature>
<feature type="compositionally biased region" description="Basic and acidic residues" evidence="1">
    <location>
        <begin position="112"/>
        <end position="122"/>
    </location>
</feature>
<keyword evidence="3" id="KW-1185">Reference proteome</keyword>